<keyword evidence="2" id="KW-1185">Reference proteome</keyword>
<accession>A0A8J9UPV4</accession>
<organism evidence="1 2">
    <name type="scientific">Brenthis ino</name>
    <name type="common">lesser marbled fritillary</name>
    <dbReference type="NCBI Taxonomy" id="405034"/>
    <lineage>
        <taxon>Eukaryota</taxon>
        <taxon>Metazoa</taxon>
        <taxon>Ecdysozoa</taxon>
        <taxon>Arthropoda</taxon>
        <taxon>Hexapoda</taxon>
        <taxon>Insecta</taxon>
        <taxon>Pterygota</taxon>
        <taxon>Neoptera</taxon>
        <taxon>Endopterygota</taxon>
        <taxon>Lepidoptera</taxon>
        <taxon>Glossata</taxon>
        <taxon>Ditrysia</taxon>
        <taxon>Papilionoidea</taxon>
        <taxon>Nymphalidae</taxon>
        <taxon>Heliconiinae</taxon>
        <taxon>Argynnini</taxon>
        <taxon>Brenthis</taxon>
    </lineage>
</organism>
<dbReference type="EMBL" id="OV170224">
    <property type="protein sequence ID" value="CAH0723802.1"/>
    <property type="molecule type" value="Genomic_DNA"/>
</dbReference>
<sequence length="124" mass="14738">MRSIWSNTLKEHPWGKVTDQLGVYNNTYLRNYIRRYVYVQYLYVETSLVNCDIFEFLKIIELSSGHTKRKHAHEDAPGFHIYHFTAAPMIDPYPRWPPARVNWRETSADAPPLRGHQSFTLHFD</sequence>
<evidence type="ECO:0000313" key="2">
    <source>
        <dbReference type="Proteomes" id="UP000838878"/>
    </source>
</evidence>
<feature type="non-terminal residue" evidence="1">
    <location>
        <position position="124"/>
    </location>
</feature>
<name>A0A8J9UPV4_9NEOP</name>
<protein>
    <submittedName>
        <fullName evidence="1">Uncharacterized protein</fullName>
    </submittedName>
</protein>
<dbReference type="OrthoDB" id="6926398at2759"/>
<proteinExistence type="predicted"/>
<gene>
    <name evidence="1" type="ORF">BINO364_LOCUS9579</name>
</gene>
<reference evidence="1" key="1">
    <citation type="submission" date="2021-12" db="EMBL/GenBank/DDBJ databases">
        <authorList>
            <person name="Martin H S."/>
        </authorList>
    </citation>
    <scope>NUCLEOTIDE SEQUENCE</scope>
</reference>
<dbReference type="Proteomes" id="UP000838878">
    <property type="component" value="Chromosome 4"/>
</dbReference>
<evidence type="ECO:0000313" key="1">
    <source>
        <dbReference type="EMBL" id="CAH0723802.1"/>
    </source>
</evidence>
<dbReference type="AlphaFoldDB" id="A0A8J9UPV4"/>